<evidence type="ECO:0000313" key="2">
    <source>
        <dbReference type="EMBL" id="TYS58235.1"/>
    </source>
</evidence>
<proteinExistence type="predicted"/>
<organism evidence="2 5">
    <name type="scientific">Sutcliffiella horikoshii</name>
    <dbReference type="NCBI Taxonomy" id="79883"/>
    <lineage>
        <taxon>Bacteria</taxon>
        <taxon>Bacillati</taxon>
        <taxon>Bacillota</taxon>
        <taxon>Bacilli</taxon>
        <taxon>Bacillales</taxon>
        <taxon>Bacillaceae</taxon>
        <taxon>Sutcliffiella</taxon>
    </lineage>
</organism>
<dbReference type="EMBL" id="VTET01000001">
    <property type="protein sequence ID" value="TYS74618.1"/>
    <property type="molecule type" value="Genomic_DNA"/>
</dbReference>
<dbReference type="AlphaFoldDB" id="A0A1Y0CNF5"/>
<reference evidence="1 4" key="1">
    <citation type="submission" date="2017-04" db="EMBL/GenBank/DDBJ databases">
        <title>Complete Genome Sequence of the Bacillus horikoshii 20a strain from Cuatro Cienegas, Coahuila, Mexico.</title>
        <authorList>
            <person name="Zarza E."/>
            <person name="Alcaraz L.D."/>
            <person name="Aguilar-Salinas B."/>
            <person name="Islas A."/>
            <person name="Olmedo-Alvarez G."/>
        </authorList>
    </citation>
    <scope>NUCLEOTIDE SEQUENCE [LARGE SCALE GENOMIC DNA]</scope>
    <source>
        <strain evidence="1 4">20a</strain>
    </source>
</reference>
<dbReference type="EMBL" id="VTEU01000005">
    <property type="protein sequence ID" value="TYS58235.1"/>
    <property type="molecule type" value="Genomic_DNA"/>
</dbReference>
<dbReference type="GeneID" id="96739282"/>
<evidence type="ECO:0000313" key="3">
    <source>
        <dbReference type="EMBL" id="TYS74618.1"/>
    </source>
</evidence>
<dbReference type="OrthoDB" id="2678750at2"/>
<dbReference type="KEGG" id="bhk:B4U37_12725"/>
<gene>
    <name evidence="1" type="ORF">B4U37_12725</name>
    <name evidence="2" type="ORF">FZC74_14745</name>
    <name evidence="3" type="ORF">FZC75_02665</name>
</gene>
<evidence type="ECO:0000313" key="4">
    <source>
        <dbReference type="Proteomes" id="UP000195573"/>
    </source>
</evidence>
<evidence type="ECO:0000313" key="5">
    <source>
        <dbReference type="Proteomes" id="UP000323393"/>
    </source>
</evidence>
<keyword evidence="4" id="KW-1185">Reference proteome</keyword>
<name>A0A1Y0CNF5_9BACI</name>
<accession>A0A1Y0CNF5</accession>
<reference evidence="5 6" key="2">
    <citation type="submission" date="2019-08" db="EMBL/GenBank/DDBJ databases">
        <title>Bacillus genomes from the desert of Cuatro Cienegas, Coahuila.</title>
        <authorList>
            <person name="Olmedo-Alvarez G."/>
        </authorList>
    </citation>
    <scope>NUCLEOTIDE SEQUENCE [LARGE SCALE GENOMIC DNA]</scope>
    <source>
        <strain evidence="2 5">CH88_3T</strain>
        <strain evidence="3 6">CH98b_3T</strain>
    </source>
</reference>
<protein>
    <submittedName>
        <fullName evidence="2">DUF2487 family protein</fullName>
    </submittedName>
</protein>
<dbReference type="RefSeq" id="WP_010193677.1">
    <property type="nucleotide sequence ID" value="NZ_CP020880.1"/>
</dbReference>
<dbReference type="Pfam" id="PF10673">
    <property type="entry name" value="DUF2487"/>
    <property type="match status" value="1"/>
</dbReference>
<dbReference type="Proteomes" id="UP000323393">
    <property type="component" value="Unassembled WGS sequence"/>
</dbReference>
<evidence type="ECO:0000313" key="1">
    <source>
        <dbReference type="EMBL" id="ART76853.1"/>
    </source>
</evidence>
<dbReference type="InterPro" id="IPR019615">
    <property type="entry name" value="DUF2487"/>
</dbReference>
<dbReference type="Proteomes" id="UP000195573">
    <property type="component" value="Chromosome"/>
</dbReference>
<evidence type="ECO:0000313" key="6">
    <source>
        <dbReference type="Proteomes" id="UP000324517"/>
    </source>
</evidence>
<sequence>MKWTSKDISQYVQAKEYIDTVIIPLMPISFGDNIKTIASHGEYIHILSYELERQFKGRVILLPPFSYIESDHAENKVAQLNNLSLHIKENNIKHVFLMTSDSSWSQKEQQLEGKLVWLPAIPLEDMEDKYKQKIIQDQMNQLLPMFIQKWQD</sequence>
<dbReference type="Proteomes" id="UP000324517">
    <property type="component" value="Unassembled WGS sequence"/>
</dbReference>
<dbReference type="EMBL" id="CP020880">
    <property type="protein sequence ID" value="ART76853.1"/>
    <property type="molecule type" value="Genomic_DNA"/>
</dbReference>